<dbReference type="PROSITE" id="PS00141">
    <property type="entry name" value="ASP_PROTEASE"/>
    <property type="match status" value="1"/>
</dbReference>
<accession>A0AAD2CPX2</accession>
<dbReference type="GO" id="GO:0004190">
    <property type="term" value="F:aspartic-type endopeptidase activity"/>
    <property type="evidence" value="ECO:0007669"/>
    <property type="project" value="InterPro"/>
</dbReference>
<feature type="signal peptide" evidence="1">
    <location>
        <begin position="1"/>
        <end position="19"/>
    </location>
</feature>
<comment type="caution">
    <text evidence="2">The sequence shown here is derived from an EMBL/GenBank/DDBJ whole genome shotgun (WGS) entry which is preliminary data.</text>
</comment>
<dbReference type="Pfam" id="PF13650">
    <property type="entry name" value="Asp_protease_2"/>
    <property type="match status" value="1"/>
</dbReference>
<dbReference type="AlphaFoldDB" id="A0AAD2CPX2"/>
<reference evidence="2" key="1">
    <citation type="submission" date="2023-08" db="EMBL/GenBank/DDBJ databases">
        <authorList>
            <person name="Audoor S."/>
            <person name="Bilcke G."/>
        </authorList>
    </citation>
    <scope>NUCLEOTIDE SEQUENCE</scope>
</reference>
<evidence type="ECO:0000313" key="3">
    <source>
        <dbReference type="Proteomes" id="UP001295423"/>
    </source>
</evidence>
<dbReference type="Proteomes" id="UP001295423">
    <property type="component" value="Unassembled WGS sequence"/>
</dbReference>
<sequence>MTSFIFLCTMMLSATQLEAFTPLALQTKRLYANPLYVVEVEQEIQPENLKEPESIQVPLKFIGPYPTMGLRFPNLATKNQKAQNKTGISLDFVLDTAANTNTINAQVASELELEVVGEALPGLSSAGAMQGGQTYMLGDSQLEGIQMKEEMGEDGIFMQNLTASALPIASPASAGLLSLPFFYCFEGGVEFSWGSSALKDGMPDPASITFYGDEETAVTKALPGMTRVLIDPIPVTQLPSVMLNINGMKVPALLDTGSPITVLNSEAARQAGIATIQLPPDGEEKSNNPFAAFANRFKNAQAAAKAAANGDLLTIAGSDGKPTNLLKSTSTFDLSLSGDSEDVSFGSGHIYVGDIPGLAALNGIGVDSPPAAVLGMDVLRKRPRMFLRARDQEVYF</sequence>
<evidence type="ECO:0000313" key="2">
    <source>
        <dbReference type="EMBL" id="CAJ1942478.1"/>
    </source>
</evidence>
<proteinExistence type="predicted"/>
<feature type="chain" id="PRO_5041973522" description="Peptidase A2 domain-containing protein" evidence="1">
    <location>
        <begin position="20"/>
        <end position="396"/>
    </location>
</feature>
<dbReference type="Gene3D" id="2.40.70.10">
    <property type="entry name" value="Acid Proteases"/>
    <property type="match status" value="1"/>
</dbReference>
<organism evidence="2 3">
    <name type="scientific">Cylindrotheca closterium</name>
    <dbReference type="NCBI Taxonomy" id="2856"/>
    <lineage>
        <taxon>Eukaryota</taxon>
        <taxon>Sar</taxon>
        <taxon>Stramenopiles</taxon>
        <taxon>Ochrophyta</taxon>
        <taxon>Bacillariophyta</taxon>
        <taxon>Bacillariophyceae</taxon>
        <taxon>Bacillariophycidae</taxon>
        <taxon>Bacillariales</taxon>
        <taxon>Bacillariaceae</taxon>
        <taxon>Cylindrotheca</taxon>
    </lineage>
</organism>
<dbReference type="InterPro" id="IPR001969">
    <property type="entry name" value="Aspartic_peptidase_AS"/>
</dbReference>
<evidence type="ECO:0008006" key="4">
    <source>
        <dbReference type="Google" id="ProtNLM"/>
    </source>
</evidence>
<dbReference type="InterPro" id="IPR021109">
    <property type="entry name" value="Peptidase_aspartic_dom_sf"/>
</dbReference>
<dbReference type="EMBL" id="CAKOGP040001112">
    <property type="protein sequence ID" value="CAJ1942478.1"/>
    <property type="molecule type" value="Genomic_DNA"/>
</dbReference>
<keyword evidence="3" id="KW-1185">Reference proteome</keyword>
<dbReference type="GO" id="GO:0006508">
    <property type="term" value="P:proteolysis"/>
    <property type="evidence" value="ECO:0007669"/>
    <property type="project" value="InterPro"/>
</dbReference>
<dbReference type="SUPFAM" id="SSF50630">
    <property type="entry name" value="Acid proteases"/>
    <property type="match status" value="1"/>
</dbReference>
<protein>
    <recommendedName>
        <fullName evidence="4">Peptidase A2 domain-containing protein</fullName>
    </recommendedName>
</protein>
<gene>
    <name evidence="2" type="ORF">CYCCA115_LOCUS7967</name>
</gene>
<evidence type="ECO:0000256" key="1">
    <source>
        <dbReference type="SAM" id="SignalP"/>
    </source>
</evidence>
<keyword evidence="1" id="KW-0732">Signal</keyword>
<name>A0AAD2CPX2_9STRA</name>